<gene>
    <name evidence="3" type="ORF">Pla133_43400</name>
</gene>
<name>A0A518BQH3_9BACT</name>
<feature type="chain" id="PRO_5021710725" evidence="2">
    <location>
        <begin position="28"/>
        <end position="651"/>
    </location>
</feature>
<dbReference type="EMBL" id="CP036287">
    <property type="protein sequence ID" value="QDU69223.1"/>
    <property type="molecule type" value="Genomic_DNA"/>
</dbReference>
<dbReference type="InterPro" id="IPR028994">
    <property type="entry name" value="Integrin_alpha_N"/>
</dbReference>
<evidence type="ECO:0000256" key="1">
    <source>
        <dbReference type="ARBA" id="ARBA00022729"/>
    </source>
</evidence>
<dbReference type="Proteomes" id="UP000316921">
    <property type="component" value="Chromosome"/>
</dbReference>
<reference evidence="3 4" key="1">
    <citation type="submission" date="2019-02" db="EMBL/GenBank/DDBJ databases">
        <title>Deep-cultivation of Planctomycetes and their phenomic and genomic characterization uncovers novel biology.</title>
        <authorList>
            <person name="Wiegand S."/>
            <person name="Jogler M."/>
            <person name="Boedeker C."/>
            <person name="Pinto D."/>
            <person name="Vollmers J."/>
            <person name="Rivas-Marin E."/>
            <person name="Kohn T."/>
            <person name="Peeters S.H."/>
            <person name="Heuer A."/>
            <person name="Rast P."/>
            <person name="Oberbeckmann S."/>
            <person name="Bunk B."/>
            <person name="Jeske O."/>
            <person name="Meyerdierks A."/>
            <person name="Storesund J.E."/>
            <person name="Kallscheuer N."/>
            <person name="Luecker S."/>
            <person name="Lage O.M."/>
            <person name="Pohl T."/>
            <person name="Merkel B.J."/>
            <person name="Hornburger P."/>
            <person name="Mueller R.-W."/>
            <person name="Bruemmer F."/>
            <person name="Labrenz M."/>
            <person name="Spormann A.M."/>
            <person name="Op den Camp H."/>
            <person name="Overmann J."/>
            <person name="Amann R."/>
            <person name="Jetten M.S.M."/>
            <person name="Mascher T."/>
            <person name="Medema M.H."/>
            <person name="Devos D.P."/>
            <person name="Kaster A.-K."/>
            <person name="Ovreas L."/>
            <person name="Rohde M."/>
            <person name="Galperin M.Y."/>
            <person name="Jogler C."/>
        </authorList>
    </citation>
    <scope>NUCLEOTIDE SEQUENCE [LARGE SCALE GENOMIC DNA]</scope>
    <source>
        <strain evidence="3 4">Pla133</strain>
    </source>
</reference>
<dbReference type="AlphaFoldDB" id="A0A518BQH3"/>
<protein>
    <submittedName>
        <fullName evidence="3">FG-GAP repeat protein</fullName>
    </submittedName>
</protein>
<organism evidence="3 4">
    <name type="scientific">Engelhardtia mirabilis</name>
    <dbReference type="NCBI Taxonomy" id="2528011"/>
    <lineage>
        <taxon>Bacteria</taxon>
        <taxon>Pseudomonadati</taxon>
        <taxon>Planctomycetota</taxon>
        <taxon>Planctomycetia</taxon>
        <taxon>Planctomycetia incertae sedis</taxon>
        <taxon>Engelhardtia</taxon>
    </lineage>
</organism>
<dbReference type="InterPro" id="IPR013517">
    <property type="entry name" value="FG-GAP"/>
</dbReference>
<keyword evidence="1 2" id="KW-0732">Signal</keyword>
<evidence type="ECO:0000313" key="4">
    <source>
        <dbReference type="Proteomes" id="UP000316921"/>
    </source>
</evidence>
<feature type="signal peptide" evidence="2">
    <location>
        <begin position="1"/>
        <end position="27"/>
    </location>
</feature>
<dbReference type="RefSeq" id="WP_419191803.1">
    <property type="nucleotide sequence ID" value="NZ_CP036287.1"/>
</dbReference>
<proteinExistence type="predicted"/>
<dbReference type="KEGG" id="pbap:Pla133_43400"/>
<keyword evidence="4" id="KW-1185">Reference proteome</keyword>
<evidence type="ECO:0000313" key="3">
    <source>
        <dbReference type="EMBL" id="QDU69223.1"/>
    </source>
</evidence>
<dbReference type="Pfam" id="PF13517">
    <property type="entry name" value="FG-GAP_3"/>
    <property type="match status" value="2"/>
</dbReference>
<dbReference type="Gene3D" id="2.130.10.130">
    <property type="entry name" value="Integrin alpha, N-terminal"/>
    <property type="match status" value="1"/>
</dbReference>
<dbReference type="PANTHER" id="PTHR46580:SF4">
    <property type="entry name" value="ATP_GTP-BINDING PROTEIN"/>
    <property type="match status" value="1"/>
</dbReference>
<evidence type="ECO:0000256" key="2">
    <source>
        <dbReference type="SAM" id="SignalP"/>
    </source>
</evidence>
<dbReference type="PANTHER" id="PTHR46580">
    <property type="entry name" value="SENSOR KINASE-RELATED"/>
    <property type="match status" value="1"/>
</dbReference>
<dbReference type="SUPFAM" id="SSF69318">
    <property type="entry name" value="Integrin alpha N-terminal domain"/>
    <property type="match status" value="1"/>
</dbReference>
<sequence precursor="true">MRRSNYSALRALTTVSALAAFASPGLAQQFQWTAGTIPGTPRWTEGVEAADVDNDGDLDLFFADGDGFSSASTQRLNRLVINQLEIAAGQFNDQSNMRLGGTSNAKMAVAADVDADGWVDCLFANAFNTDLPFLYINRGAAQPGFYDEEGSTRGLTTAYSSASANFGDLDNDGDLDLIICDSGNSFLGGAGDRPHLFFNDGAGNFTENAAALNAPIKAAHMDVQFVDIDNDWDLDFFGPNRASNSGGNHYLMLNDGAGNFTNASSLLPNTSSNVYEAEVGDLDGDTDMDMFFVSLGSFSEGAVRNNFVENGGTLSFTAGGTLGTGDDNEISLLDYDMDGDLDAIVAALGQSSEKMVRNNSGNFALVNGVFENISDSTLDAEVADLDNDGAYDVITGQGESSSGTWENKVYYNGGPVDSLAPIVAREEALVAPTQSGPWVVRAQIRDQVMEDGETYVSAVANYSVDTASGSIGGSVAALDMSGGMFRFAMSDTSGGAGTQLCYSLTFTDYAGNQTTTSQVCVALPGPVCGYTNYGVGAGGANVLGLAGVGTPAVGGSASLDTTGMVSGTAFLSLAIFDASLPILGGTVLVDPGTQVTTFFVGAVGSTASFSTPLPNDPVLGGVALHFQSFEVDAAQSAGIAMSNGVKMTICP</sequence>
<accession>A0A518BQH3</accession>